<evidence type="ECO:0000313" key="1">
    <source>
        <dbReference type="EnsemblPlants" id="Solyc02g068295.1.1"/>
    </source>
</evidence>
<organism evidence="1">
    <name type="scientific">Solanum lycopersicum</name>
    <name type="common">Tomato</name>
    <name type="synonym">Lycopersicon esculentum</name>
    <dbReference type="NCBI Taxonomy" id="4081"/>
    <lineage>
        <taxon>Eukaryota</taxon>
        <taxon>Viridiplantae</taxon>
        <taxon>Streptophyta</taxon>
        <taxon>Embryophyta</taxon>
        <taxon>Tracheophyta</taxon>
        <taxon>Spermatophyta</taxon>
        <taxon>Magnoliopsida</taxon>
        <taxon>eudicotyledons</taxon>
        <taxon>Gunneridae</taxon>
        <taxon>Pentapetalae</taxon>
        <taxon>asterids</taxon>
        <taxon>lamiids</taxon>
        <taxon>Solanales</taxon>
        <taxon>Solanaceae</taxon>
        <taxon>Solanoideae</taxon>
        <taxon>Solaneae</taxon>
        <taxon>Solanum</taxon>
        <taxon>Solanum subgen. Lycopersicon</taxon>
    </lineage>
</organism>
<accession>A0A3Q7FM67</accession>
<dbReference type="AlphaFoldDB" id="A0A3Q7FM67"/>
<dbReference type="Proteomes" id="UP000004994">
    <property type="component" value="Chromosome 2"/>
</dbReference>
<dbReference type="InParanoid" id="A0A3Q7FM67"/>
<dbReference type="EnsemblPlants" id="Solyc02g068295.1.1">
    <property type="protein sequence ID" value="Solyc02g068295.1.1"/>
    <property type="gene ID" value="Solyc02g068295.1"/>
</dbReference>
<evidence type="ECO:0008006" key="3">
    <source>
        <dbReference type="Google" id="ProtNLM"/>
    </source>
</evidence>
<dbReference type="CDD" id="cd09272">
    <property type="entry name" value="RNase_HI_RT_Ty1"/>
    <property type="match status" value="1"/>
</dbReference>
<dbReference type="PANTHER" id="PTHR11439:SF499">
    <property type="entry name" value="PPC DOMAIN-CONTAINING PROTEIN"/>
    <property type="match status" value="1"/>
</dbReference>
<dbReference type="InterPro" id="IPR043502">
    <property type="entry name" value="DNA/RNA_pol_sf"/>
</dbReference>
<name>A0A3Q7FM67_SOLLC</name>
<protein>
    <recommendedName>
        <fullName evidence="3">Reverse transcriptase Ty1/copia-type domain-containing protein</fullName>
    </recommendedName>
</protein>
<reference evidence="1" key="2">
    <citation type="submission" date="2019-01" db="UniProtKB">
        <authorList>
            <consortium name="EnsemblPlants"/>
        </authorList>
    </citation>
    <scope>IDENTIFICATION</scope>
    <source>
        <strain evidence="1">cv. Heinz 1706</strain>
    </source>
</reference>
<reference evidence="1" key="1">
    <citation type="journal article" date="2012" name="Nature">
        <title>The tomato genome sequence provides insights into fleshy fruit evolution.</title>
        <authorList>
            <consortium name="Tomato Genome Consortium"/>
        </authorList>
    </citation>
    <scope>NUCLEOTIDE SEQUENCE [LARGE SCALE GENOMIC DNA]</scope>
    <source>
        <strain evidence="1">cv. Heinz 1706</strain>
    </source>
</reference>
<proteinExistence type="predicted"/>
<keyword evidence="2" id="KW-1185">Reference proteome</keyword>
<evidence type="ECO:0000313" key="2">
    <source>
        <dbReference type="Proteomes" id="UP000004994"/>
    </source>
</evidence>
<dbReference type="SUPFAM" id="SSF56672">
    <property type="entry name" value="DNA/RNA polymerases"/>
    <property type="match status" value="1"/>
</dbReference>
<dbReference type="Gramene" id="Solyc02g068295.1.1">
    <property type="protein sequence ID" value="Solyc02g068295.1.1"/>
    <property type="gene ID" value="Solyc02g068295.1"/>
</dbReference>
<dbReference type="PANTHER" id="PTHR11439">
    <property type="entry name" value="GAG-POL-RELATED RETROTRANSPOSON"/>
    <property type="match status" value="1"/>
</dbReference>
<dbReference type="STRING" id="4081.A0A3Q7FM67"/>
<sequence>MDKDVPLFNHQHITTDSQSVEDVITIQEPAVNDDTLEFTETKNPNNVEDVELEDNMVPNIPVVAPISTRHSEVSSNPPVWKYALELIFEAGLAGAQPVFTPLECNIKLTSVTYNTSSDDPIFLDISRYQRMIGKLLYLTNTRPDIAFAVQNLSQFMQQPKHSHWNAALRVIKYIKGSPGLGLLMSSRKDTKLTGFRDADWAACLSTRRSVTGYLLKFGDSLISWKSKKQNTVSRSSAEAEYRSLAILTAKVVW</sequence>